<evidence type="ECO:0000313" key="2">
    <source>
        <dbReference type="Proteomes" id="UP000002593"/>
    </source>
</evidence>
<accession>A2BMH2</accession>
<sequence>MTVGKVLVQPLLVDVLLRASGLPTSREVEELVSKAEPVEVIVSRCDEGNVAAKGCKLVRLLFDGYPVRLREGRVETPTAGFDVPPPSIAIGGRLGFRYRFHGLPEEILAPMLLLVTAAAGGAWKPKSCAGLDAARGRMLLYAVPGAPCARAIAASLQVVYCSDAAEIDVVNIDTLNLLGKKPPVDKVPSFRLPSGKLHIGVPPTPEKLAAIWR</sequence>
<dbReference type="AlphaFoldDB" id="A2BMH2"/>
<dbReference type="EMBL" id="CP000493">
    <property type="protein sequence ID" value="ABM81183.1"/>
    <property type="molecule type" value="Genomic_DNA"/>
</dbReference>
<dbReference type="STRING" id="415426.Hbut_1356"/>
<organism evidence="1 2">
    <name type="scientific">Hyperthermus butylicus (strain DSM 5456 / JCM 9403 / PLM1-5)</name>
    <dbReference type="NCBI Taxonomy" id="415426"/>
    <lineage>
        <taxon>Archaea</taxon>
        <taxon>Thermoproteota</taxon>
        <taxon>Thermoprotei</taxon>
        <taxon>Desulfurococcales</taxon>
        <taxon>Pyrodictiaceae</taxon>
        <taxon>Hyperthermus</taxon>
    </lineage>
</organism>
<proteinExistence type="predicted"/>
<reference evidence="1 2" key="1">
    <citation type="journal article" date="2007" name="Archaea">
        <title>The genome of Hyperthermus butylicus: a sulfur-reducing, peptide fermenting, neutrophilic Crenarchaeote growing up to 108 degrees C.</title>
        <authorList>
            <person name="Brugger K."/>
            <person name="Chen L."/>
            <person name="Stark M."/>
            <person name="Zibat A."/>
            <person name="Redder P."/>
            <person name="Ruepp A."/>
            <person name="Awayez M."/>
            <person name="She Q."/>
            <person name="Garrett R.A."/>
            <person name="Klenk H.P."/>
        </authorList>
    </citation>
    <scope>NUCLEOTIDE SEQUENCE [LARGE SCALE GENOMIC DNA]</scope>
    <source>
        <strain evidence="2">DSM 5456 / JCM 9403 / PLM1-5</strain>
    </source>
</reference>
<keyword evidence="2" id="KW-1185">Reference proteome</keyword>
<dbReference type="Proteomes" id="UP000002593">
    <property type="component" value="Chromosome"/>
</dbReference>
<gene>
    <name evidence="1" type="ordered locus">Hbut_1356</name>
</gene>
<evidence type="ECO:0000313" key="1">
    <source>
        <dbReference type="EMBL" id="ABM81183.1"/>
    </source>
</evidence>
<dbReference type="KEGG" id="hbu:Hbut_1356"/>
<dbReference type="EnsemblBacteria" id="ABM81183">
    <property type="protein sequence ID" value="ABM81183"/>
    <property type="gene ID" value="Hbut_1356"/>
</dbReference>
<protein>
    <submittedName>
        <fullName evidence="1">Uncharacterized protein</fullName>
    </submittedName>
</protein>
<dbReference type="HOGENOM" id="CLU_1335095_0_0_2"/>
<name>A2BMH2_HYPBU</name>